<gene>
    <name evidence="1" type="ORF">AT705_19400</name>
</gene>
<name>A0A0U3IDE9_9GAMM</name>
<organism evidence="1 2">
    <name type="scientific">Pseudoalteromonas rubra</name>
    <dbReference type="NCBI Taxonomy" id="43658"/>
    <lineage>
        <taxon>Bacteria</taxon>
        <taxon>Pseudomonadati</taxon>
        <taxon>Pseudomonadota</taxon>
        <taxon>Gammaproteobacteria</taxon>
        <taxon>Alteromonadales</taxon>
        <taxon>Pseudoalteromonadaceae</taxon>
        <taxon>Pseudoalteromonas</taxon>
    </lineage>
</organism>
<evidence type="ECO:0000313" key="1">
    <source>
        <dbReference type="EMBL" id="ALU45159.1"/>
    </source>
</evidence>
<dbReference type="AlphaFoldDB" id="A0A0U3IDE9"/>
<sequence length="228" mass="25223">MLFFCTFLVVGCGSVEQSSKPAMSLTAYEKYSKKPNPDTAFAYLHQVATHPRCANCHGVEEEGLHRPTVGDNREIHPMNISFLNNLQLRVEDGMFVQSTSGHPVTCRGCHQDSNGKEPGIPPGAANDLMPGFVWHMPPVTMKIERDMSADKLCELWLNPASNSNLVYRGGRDDMKTFKKEFEHHVKDDPLVRWAWNPGPGRSSAPGSHDEFVAAMSLWIDGGAPCPNS</sequence>
<dbReference type="KEGG" id="prr:AT705_19400"/>
<evidence type="ECO:0000313" key="2">
    <source>
        <dbReference type="Proteomes" id="UP000069015"/>
    </source>
</evidence>
<accession>A0A0U3IDE9</accession>
<protein>
    <recommendedName>
        <fullName evidence="3">Cytochrome c domain-containing protein</fullName>
    </recommendedName>
</protein>
<reference evidence="1 2" key="1">
    <citation type="submission" date="2015-12" db="EMBL/GenBank/DDBJ databases">
        <title>Complete genome sequence of Pseudoalteromonas rubra SCSIO 6842, harboring a conjugative plasmid.</title>
        <authorList>
            <person name="Li B."/>
            <person name="Wang X."/>
        </authorList>
    </citation>
    <scope>NUCLEOTIDE SEQUENCE [LARGE SCALE GENOMIC DNA]</scope>
    <source>
        <strain evidence="1 2">SCSIO 6842</strain>
    </source>
</reference>
<dbReference type="SUPFAM" id="SSF48695">
    <property type="entry name" value="Multiheme cytochromes"/>
    <property type="match status" value="1"/>
</dbReference>
<evidence type="ECO:0008006" key="3">
    <source>
        <dbReference type="Google" id="ProtNLM"/>
    </source>
</evidence>
<proteinExistence type="predicted"/>
<dbReference type="EMBL" id="CP013611">
    <property type="protein sequence ID" value="ALU45159.1"/>
    <property type="molecule type" value="Genomic_DNA"/>
</dbReference>
<dbReference type="Proteomes" id="UP000069015">
    <property type="component" value="Chromosome 1"/>
</dbReference>
<dbReference type="InterPro" id="IPR036280">
    <property type="entry name" value="Multihaem_cyt_sf"/>
</dbReference>